<dbReference type="STRING" id="446462.Amir_0776"/>
<reference evidence="5 6" key="1">
    <citation type="journal article" date="2009" name="Stand. Genomic Sci.">
        <title>Complete genome sequence of Actinosynnema mirum type strain (101).</title>
        <authorList>
            <person name="Land M."/>
            <person name="Lapidus A."/>
            <person name="Mayilraj S."/>
            <person name="Chen F."/>
            <person name="Copeland A."/>
            <person name="Del Rio T.G."/>
            <person name="Nolan M."/>
            <person name="Lucas S."/>
            <person name="Tice H."/>
            <person name="Cheng J.F."/>
            <person name="Chertkov O."/>
            <person name="Bruce D."/>
            <person name="Goodwin L."/>
            <person name="Pitluck S."/>
            <person name="Rohde M."/>
            <person name="Goker M."/>
            <person name="Pati A."/>
            <person name="Ivanova N."/>
            <person name="Mavromatis K."/>
            <person name="Chen A."/>
            <person name="Palaniappan K."/>
            <person name="Hauser L."/>
            <person name="Chang Y.J."/>
            <person name="Jeffries C.C."/>
            <person name="Brettin T."/>
            <person name="Detter J.C."/>
            <person name="Han C."/>
            <person name="Chain P."/>
            <person name="Tindall B.J."/>
            <person name="Bristow J."/>
            <person name="Eisen J.A."/>
            <person name="Markowitz V."/>
            <person name="Hugenholtz P."/>
            <person name="Kyrpides N.C."/>
            <person name="Klenk H.P."/>
        </authorList>
    </citation>
    <scope>NUCLEOTIDE SEQUENCE [LARGE SCALE GENOMIC DNA]</scope>
    <source>
        <strain evidence="6">ATCC 29888 / DSM 43827 / JCM 3225 / NBRC 14064 / NCIMB 13271 / NRRL B-12336 / IMRU 3971 / 101</strain>
    </source>
</reference>
<evidence type="ECO:0000313" key="6">
    <source>
        <dbReference type="Proteomes" id="UP000002213"/>
    </source>
</evidence>
<keyword evidence="3" id="KW-0732">Signal</keyword>
<dbReference type="Pfam" id="PF02129">
    <property type="entry name" value="Peptidase_S15"/>
    <property type="match status" value="1"/>
</dbReference>
<dbReference type="Gene3D" id="2.60.120.260">
    <property type="entry name" value="Galactose-binding domain-like"/>
    <property type="match status" value="1"/>
</dbReference>
<dbReference type="Pfam" id="PF08530">
    <property type="entry name" value="PepX_C"/>
    <property type="match status" value="1"/>
</dbReference>
<feature type="signal peptide" evidence="3">
    <location>
        <begin position="1"/>
        <end position="34"/>
    </location>
</feature>
<sequence length="517" mass="53200">MIQLTVKEDLVRRSLALLLAPLLLLPATASPATAASAASAPSASAEAQAASITYRTIPGEGGAPLRAFVVAPTGSGPHPLLVMPSSWAVSGIEYVGAAAKLAYRSGYAVISYTSRGFHDSGGEIDVAGTATVADVSRVIDWGITNLDADPARIGVAGISYGGGQSLLAAAADPRVRAVAALSTWSDLARSLYPNETVSSQAVDLLLTAGKLTGRPGQVLRDAETAYREGRFEDVVPISPPRSPSTKVPALSRAAVLIGNAWNDGLFPPGQITDLFSELTGPKRLLLTPGDHATAELFGAAGLPNEVWDAVGRWFDHHLRGVANGVDREAPVWLRPNNGGAWRTYPSWSAVTTARESLPLAEAGFGAGRATLADSGAVLVSGALQAFLKIPTGVALPLVDRSGAAVWTGPVLRSTTLVGGTPRARLNVTAAAETSLFAYLYEVNGLGLGALISHKPVVVRAGSRVVDLELEPALWQVGAGNRLALVVDTVDGRYGSVGTRGAAVTIGAGSVLEVPISG</sequence>
<feature type="chain" id="PRO_5002973009" evidence="3">
    <location>
        <begin position="35"/>
        <end position="517"/>
    </location>
</feature>
<accession>C6WKY3</accession>
<dbReference type="Proteomes" id="UP000002213">
    <property type="component" value="Chromosome"/>
</dbReference>
<dbReference type="HOGENOM" id="CLU_022401_1_0_11"/>
<gene>
    <name evidence="5" type="ordered locus">Amir_0776</name>
</gene>
<keyword evidence="2" id="KW-0378">Hydrolase</keyword>
<comment type="similarity">
    <text evidence="1">Belongs to the AB hydrolase superfamily.</text>
</comment>
<dbReference type="InterPro" id="IPR013736">
    <property type="entry name" value="Xaa-Pro_dipept_C"/>
</dbReference>
<dbReference type="AlphaFoldDB" id="C6WKY3"/>
<dbReference type="GO" id="GO:0052689">
    <property type="term" value="F:carboxylic ester hydrolase activity"/>
    <property type="evidence" value="ECO:0007669"/>
    <property type="project" value="UniProtKB-ARBA"/>
</dbReference>
<dbReference type="Gene3D" id="3.40.50.1820">
    <property type="entry name" value="alpha/beta hydrolase"/>
    <property type="match status" value="1"/>
</dbReference>
<dbReference type="eggNOG" id="COG2936">
    <property type="taxonomic scope" value="Bacteria"/>
</dbReference>
<protein>
    <submittedName>
        <fullName evidence="5">Peptidase S15</fullName>
    </submittedName>
</protein>
<keyword evidence="6" id="KW-1185">Reference proteome</keyword>
<dbReference type="GO" id="GO:0008239">
    <property type="term" value="F:dipeptidyl-peptidase activity"/>
    <property type="evidence" value="ECO:0007669"/>
    <property type="project" value="InterPro"/>
</dbReference>
<evidence type="ECO:0000259" key="4">
    <source>
        <dbReference type="SMART" id="SM00939"/>
    </source>
</evidence>
<dbReference type="InterPro" id="IPR029058">
    <property type="entry name" value="AB_hydrolase_fold"/>
</dbReference>
<name>C6WKY3_ACTMD</name>
<dbReference type="InterPro" id="IPR000383">
    <property type="entry name" value="Xaa-Pro-like_dom"/>
</dbReference>
<dbReference type="SUPFAM" id="SSF49785">
    <property type="entry name" value="Galactose-binding domain-like"/>
    <property type="match status" value="1"/>
</dbReference>
<dbReference type="SUPFAM" id="SSF53474">
    <property type="entry name" value="alpha/beta-Hydrolases"/>
    <property type="match status" value="1"/>
</dbReference>
<evidence type="ECO:0000256" key="1">
    <source>
        <dbReference type="ARBA" id="ARBA00008645"/>
    </source>
</evidence>
<organism evidence="5 6">
    <name type="scientific">Actinosynnema mirum (strain ATCC 29888 / DSM 43827 / JCM 3225 / NBRC 14064 / NCIMB 13271 / NRRL B-12336 / IMRU 3971 / 101)</name>
    <dbReference type="NCBI Taxonomy" id="446462"/>
    <lineage>
        <taxon>Bacteria</taxon>
        <taxon>Bacillati</taxon>
        <taxon>Actinomycetota</taxon>
        <taxon>Actinomycetes</taxon>
        <taxon>Pseudonocardiales</taxon>
        <taxon>Pseudonocardiaceae</taxon>
        <taxon>Actinosynnema</taxon>
    </lineage>
</organism>
<dbReference type="KEGG" id="ami:Amir_0776"/>
<dbReference type="InterPro" id="IPR008979">
    <property type="entry name" value="Galactose-bd-like_sf"/>
</dbReference>
<feature type="domain" description="Xaa-Pro dipeptidyl-peptidase C-terminal" evidence="4">
    <location>
        <begin position="311"/>
        <end position="512"/>
    </location>
</feature>
<dbReference type="PANTHER" id="PTHR22946:SF9">
    <property type="entry name" value="POLYKETIDE TRANSFERASE AF380"/>
    <property type="match status" value="1"/>
</dbReference>
<dbReference type="EMBL" id="CP001630">
    <property type="protein sequence ID" value="ACU34738.1"/>
    <property type="molecule type" value="Genomic_DNA"/>
</dbReference>
<evidence type="ECO:0000256" key="2">
    <source>
        <dbReference type="ARBA" id="ARBA00022801"/>
    </source>
</evidence>
<proteinExistence type="inferred from homology"/>
<dbReference type="InterPro" id="IPR050261">
    <property type="entry name" value="FrsA_esterase"/>
</dbReference>
<dbReference type="RefSeq" id="WP_012783400.1">
    <property type="nucleotide sequence ID" value="NC_013093.1"/>
</dbReference>
<evidence type="ECO:0000256" key="3">
    <source>
        <dbReference type="SAM" id="SignalP"/>
    </source>
</evidence>
<dbReference type="PANTHER" id="PTHR22946">
    <property type="entry name" value="DIENELACTONE HYDROLASE DOMAIN-CONTAINING PROTEIN-RELATED"/>
    <property type="match status" value="1"/>
</dbReference>
<dbReference type="SMART" id="SM00939">
    <property type="entry name" value="PepX_C"/>
    <property type="match status" value="1"/>
</dbReference>
<evidence type="ECO:0000313" key="5">
    <source>
        <dbReference type="EMBL" id="ACU34738.1"/>
    </source>
</evidence>